<protein>
    <submittedName>
        <fullName evidence="2">Uncharacterized protein</fullName>
    </submittedName>
</protein>
<reference evidence="3" key="1">
    <citation type="journal article" date="2018" name="Algal Res.">
        <title>Characterization of plant carbon substrate utilization by Auxenochlorella protothecoides.</title>
        <authorList>
            <person name="Vogler B.W."/>
            <person name="Starkenburg S.R."/>
            <person name="Sudasinghe N."/>
            <person name="Schambach J.Y."/>
            <person name="Rollin J.A."/>
            <person name="Pattathil S."/>
            <person name="Barry A.N."/>
        </authorList>
    </citation>
    <scope>NUCLEOTIDE SEQUENCE [LARGE SCALE GENOMIC DNA]</scope>
    <source>
        <strain evidence="3">UTEX 25</strain>
    </source>
</reference>
<accession>A0A3M7KZP9</accession>
<organism evidence="2 3">
    <name type="scientific">Auxenochlorella protothecoides</name>
    <name type="common">Green microalga</name>
    <name type="synonym">Chlorella protothecoides</name>
    <dbReference type="NCBI Taxonomy" id="3075"/>
    <lineage>
        <taxon>Eukaryota</taxon>
        <taxon>Viridiplantae</taxon>
        <taxon>Chlorophyta</taxon>
        <taxon>core chlorophytes</taxon>
        <taxon>Trebouxiophyceae</taxon>
        <taxon>Chlorellales</taxon>
        <taxon>Chlorellaceae</taxon>
        <taxon>Auxenochlorella</taxon>
    </lineage>
</organism>
<proteinExistence type="predicted"/>
<feature type="region of interest" description="Disordered" evidence="1">
    <location>
        <begin position="308"/>
        <end position="345"/>
    </location>
</feature>
<feature type="compositionally biased region" description="Low complexity" evidence="1">
    <location>
        <begin position="317"/>
        <end position="331"/>
    </location>
</feature>
<feature type="compositionally biased region" description="Basic and acidic residues" evidence="1">
    <location>
        <begin position="45"/>
        <end position="55"/>
    </location>
</feature>
<evidence type="ECO:0000313" key="2">
    <source>
        <dbReference type="EMBL" id="RMZ55993.1"/>
    </source>
</evidence>
<feature type="non-terminal residue" evidence="2">
    <location>
        <position position="403"/>
    </location>
</feature>
<name>A0A3M7KZP9_AUXPR</name>
<dbReference type="AlphaFoldDB" id="A0A3M7KZP9"/>
<comment type="caution">
    <text evidence="2">The sequence shown here is derived from an EMBL/GenBank/DDBJ whole genome shotgun (WGS) entry which is preliminary data.</text>
</comment>
<evidence type="ECO:0000313" key="3">
    <source>
        <dbReference type="Proteomes" id="UP000279271"/>
    </source>
</evidence>
<sequence>LLRKLGEAALKPQNVGGVWHKAQISAKNVAKLRREALLATGKWEFEPEPKEEKPRKPNKGHKHDRQKPARMRVIAENLAGMDERIEKHRAAKREIKASLIDRLTMTPKQLRQKAKSESPFTHAGLSFTLIPRHTTSWTPACLPRPTLSLSLDACIVPSPASPDGARLAASNVLVLDDFVDEATRAGLLEAMIGPAAAVDLAAGRLSRPPAGSWERRTTDAAGGAPSWGMRGTALRALRRGTLGALREVGARLAALYPDAHRRHPGRAGGALVSAAAHGGDDGATETCWPEECNQGNASAAKRAKIGPEAADGATRCPPDGAAPQGPDATDPCAPDSSAGEAPAATTAPAADCVPLLANAAVAGDEFAYHQDADPTSFPDSSPWVAALGDYFNGEPGQPLLASL</sequence>
<feature type="compositionally biased region" description="Basic residues" evidence="1">
    <location>
        <begin position="56"/>
        <end position="69"/>
    </location>
</feature>
<feature type="non-terminal residue" evidence="2">
    <location>
        <position position="1"/>
    </location>
</feature>
<dbReference type="EMBL" id="QOKY01000154">
    <property type="protein sequence ID" value="RMZ55993.1"/>
    <property type="molecule type" value="Genomic_DNA"/>
</dbReference>
<feature type="region of interest" description="Disordered" evidence="1">
    <location>
        <begin position="206"/>
        <end position="226"/>
    </location>
</feature>
<dbReference type="Proteomes" id="UP000279271">
    <property type="component" value="Unassembled WGS sequence"/>
</dbReference>
<evidence type="ECO:0000256" key="1">
    <source>
        <dbReference type="SAM" id="MobiDB-lite"/>
    </source>
</evidence>
<gene>
    <name evidence="2" type="ORF">APUTEX25_004417</name>
</gene>
<feature type="region of interest" description="Disordered" evidence="1">
    <location>
        <begin position="45"/>
        <end position="69"/>
    </location>
</feature>
<feature type="region of interest" description="Disordered" evidence="1">
    <location>
        <begin position="263"/>
        <end position="283"/>
    </location>
</feature>